<feature type="transmembrane region" description="Helical" evidence="2">
    <location>
        <begin position="35"/>
        <end position="55"/>
    </location>
</feature>
<dbReference type="SUPFAM" id="SSF110296">
    <property type="entry name" value="Oligoxyloglucan reducing end-specific cellobiohydrolase"/>
    <property type="match status" value="1"/>
</dbReference>
<dbReference type="Proteomes" id="UP000589626">
    <property type="component" value="Unassembled WGS sequence"/>
</dbReference>
<evidence type="ECO:0000313" key="3">
    <source>
        <dbReference type="EMBL" id="MBB3040864.1"/>
    </source>
</evidence>
<evidence type="ECO:0008006" key="5">
    <source>
        <dbReference type="Google" id="ProtNLM"/>
    </source>
</evidence>
<keyword evidence="2" id="KW-0812">Transmembrane</keyword>
<keyword evidence="2" id="KW-0472">Membrane</keyword>
<dbReference type="EMBL" id="JACHWR010000001">
    <property type="protein sequence ID" value="MBB3040864.1"/>
    <property type="molecule type" value="Genomic_DNA"/>
</dbReference>
<dbReference type="RefSeq" id="WP_183590845.1">
    <property type="nucleotide sequence ID" value="NZ_JACHWR010000001.1"/>
</dbReference>
<evidence type="ECO:0000256" key="1">
    <source>
        <dbReference type="SAM" id="MobiDB-lite"/>
    </source>
</evidence>
<sequence>MNTHTPDAHPTSTPDPSATSVADGRPPGRRPSHRGALAIGAAATLLMVTLLVVALTDPGGGDHPGDGATGPNAGVGTPMIGHIHGIVPDPEGDQTDHRVLIGAHYGLFSVDADGNVAQVGDDVTDYMALTAAGPGRLLASGHPEPTDESRPMNLGLIESRDGGRQWNTLSLDGAADFHALEHAPGEPGRTWGIDSVTGGLVTSTDERAWQTVHEQPLVDIALDPGDPARVLATTGDGRLLEVTADRSGTVDEGAFEQAPRLGLIDWPAADVLVGVGANGRVSRSNDGGRTWVELARVPGDPSALGVVGHSWFAATSDGLFRGPVDPDAADEDVKQVLAYGE</sequence>
<protein>
    <recommendedName>
        <fullName evidence="5">Exo-alpha-sialidase</fullName>
    </recommendedName>
</protein>
<organism evidence="3 4">
    <name type="scientific">Nocardioides soli</name>
    <dbReference type="NCBI Taxonomy" id="1036020"/>
    <lineage>
        <taxon>Bacteria</taxon>
        <taxon>Bacillati</taxon>
        <taxon>Actinomycetota</taxon>
        <taxon>Actinomycetes</taxon>
        <taxon>Propionibacteriales</taxon>
        <taxon>Nocardioidaceae</taxon>
        <taxon>Nocardioides</taxon>
    </lineage>
</organism>
<feature type="compositionally biased region" description="Polar residues" evidence="1">
    <location>
        <begin position="1"/>
        <end position="20"/>
    </location>
</feature>
<keyword evidence="4" id="KW-1185">Reference proteome</keyword>
<name>A0A7W4YZ79_9ACTN</name>
<gene>
    <name evidence="3" type="ORF">FHU40_000665</name>
</gene>
<evidence type="ECO:0000313" key="4">
    <source>
        <dbReference type="Proteomes" id="UP000589626"/>
    </source>
</evidence>
<evidence type="ECO:0000256" key="2">
    <source>
        <dbReference type="SAM" id="Phobius"/>
    </source>
</evidence>
<feature type="region of interest" description="Disordered" evidence="1">
    <location>
        <begin position="1"/>
        <end position="34"/>
    </location>
</feature>
<dbReference type="InterPro" id="IPR015943">
    <property type="entry name" value="WD40/YVTN_repeat-like_dom_sf"/>
</dbReference>
<dbReference type="AlphaFoldDB" id="A0A7W4YZ79"/>
<proteinExistence type="predicted"/>
<dbReference type="Gene3D" id="2.130.10.10">
    <property type="entry name" value="YVTN repeat-like/Quinoprotein amine dehydrogenase"/>
    <property type="match status" value="1"/>
</dbReference>
<accession>A0A7W4YZ79</accession>
<comment type="caution">
    <text evidence="3">The sequence shown here is derived from an EMBL/GenBank/DDBJ whole genome shotgun (WGS) entry which is preliminary data.</text>
</comment>
<keyword evidence="2" id="KW-1133">Transmembrane helix</keyword>
<reference evidence="3 4" key="1">
    <citation type="submission" date="2020-08" db="EMBL/GenBank/DDBJ databases">
        <title>Sequencing the genomes of 1000 actinobacteria strains.</title>
        <authorList>
            <person name="Klenk H.-P."/>
        </authorList>
    </citation>
    <scope>NUCLEOTIDE SEQUENCE [LARGE SCALE GENOMIC DNA]</scope>
    <source>
        <strain evidence="3 4">DSM 105498</strain>
    </source>
</reference>